<organism evidence="1 2">
    <name type="scientific">Racocetra persica</name>
    <dbReference type="NCBI Taxonomy" id="160502"/>
    <lineage>
        <taxon>Eukaryota</taxon>
        <taxon>Fungi</taxon>
        <taxon>Fungi incertae sedis</taxon>
        <taxon>Mucoromycota</taxon>
        <taxon>Glomeromycotina</taxon>
        <taxon>Glomeromycetes</taxon>
        <taxon>Diversisporales</taxon>
        <taxon>Gigasporaceae</taxon>
        <taxon>Racocetra</taxon>
    </lineage>
</organism>
<dbReference type="EMBL" id="CAJVQC010149633">
    <property type="protein sequence ID" value="CAG8846080.1"/>
    <property type="molecule type" value="Genomic_DNA"/>
</dbReference>
<evidence type="ECO:0000313" key="1">
    <source>
        <dbReference type="EMBL" id="CAG8846080.1"/>
    </source>
</evidence>
<comment type="caution">
    <text evidence="1">The sequence shown here is derived from an EMBL/GenBank/DDBJ whole genome shotgun (WGS) entry which is preliminary data.</text>
</comment>
<dbReference type="Proteomes" id="UP000789920">
    <property type="component" value="Unassembled WGS sequence"/>
</dbReference>
<reference evidence="1" key="1">
    <citation type="submission" date="2021-06" db="EMBL/GenBank/DDBJ databases">
        <authorList>
            <person name="Kallberg Y."/>
            <person name="Tangrot J."/>
            <person name="Rosling A."/>
        </authorList>
    </citation>
    <scope>NUCLEOTIDE SEQUENCE</scope>
    <source>
        <strain evidence="1">MA461A</strain>
    </source>
</reference>
<gene>
    <name evidence="1" type="ORF">RPERSI_LOCUS33958</name>
</gene>
<accession>A0ACA9SS39</accession>
<feature type="non-terminal residue" evidence="1">
    <location>
        <position position="91"/>
    </location>
</feature>
<sequence length="91" mass="11132">TDKNINMDELLYKSMFMAVLMDYNRGEYKASFKTFREVSNYQINTRYKDNAKYYLALHYKNRKPFKNNYNAYYFFNQVAQSDSTYKDDAKY</sequence>
<proteinExistence type="predicted"/>
<name>A0ACA9SS39_9GLOM</name>
<protein>
    <submittedName>
        <fullName evidence="1">14655_t:CDS:1</fullName>
    </submittedName>
</protein>
<feature type="non-terminal residue" evidence="1">
    <location>
        <position position="1"/>
    </location>
</feature>
<evidence type="ECO:0000313" key="2">
    <source>
        <dbReference type="Proteomes" id="UP000789920"/>
    </source>
</evidence>
<keyword evidence="2" id="KW-1185">Reference proteome</keyword>